<sequence length="222" mass="25297">EPAADGPTNRRFAVRFDTYLVGERYFEDDRALQTIAFDGRFLTEMLHSEQQINKREIVAQGQDVDPFELGDGPFPPLPIGQQKDDILRRYDVRLVPATEGLEPNADLDPKDPFDLPEIRSAERLMRFAEGSVQLLLVPRRASADAKFSEIRLWYKADESGRLLPRMSRTVDANSRDVSIVQLMHPLKINDAPREDLLTIEPPEGWTVNESRLSTPTTGRERP</sequence>
<dbReference type="Proteomes" id="UP001642464">
    <property type="component" value="Unassembled WGS sequence"/>
</dbReference>
<reference evidence="2 3" key="1">
    <citation type="submission" date="2024-02" db="EMBL/GenBank/DDBJ databases">
        <authorList>
            <person name="Chen Y."/>
            <person name="Shah S."/>
            <person name="Dougan E. K."/>
            <person name="Thang M."/>
            <person name="Chan C."/>
        </authorList>
    </citation>
    <scope>NUCLEOTIDE SEQUENCE [LARGE SCALE GENOMIC DNA]</scope>
</reference>
<protein>
    <submittedName>
        <fullName evidence="2">Uncharacterized protein</fullName>
    </submittedName>
</protein>
<dbReference type="EMBL" id="CAXAMM010020332">
    <property type="protein sequence ID" value="CAK9047709.1"/>
    <property type="molecule type" value="Genomic_DNA"/>
</dbReference>
<feature type="non-terminal residue" evidence="2">
    <location>
        <position position="1"/>
    </location>
</feature>
<name>A0ABP0MC43_9DINO</name>
<gene>
    <name evidence="2" type="ORF">SCF082_LOCUS26679</name>
</gene>
<organism evidence="2 3">
    <name type="scientific">Durusdinium trenchii</name>
    <dbReference type="NCBI Taxonomy" id="1381693"/>
    <lineage>
        <taxon>Eukaryota</taxon>
        <taxon>Sar</taxon>
        <taxon>Alveolata</taxon>
        <taxon>Dinophyceae</taxon>
        <taxon>Suessiales</taxon>
        <taxon>Symbiodiniaceae</taxon>
        <taxon>Durusdinium</taxon>
    </lineage>
</organism>
<keyword evidence="3" id="KW-1185">Reference proteome</keyword>
<accession>A0ABP0MC43</accession>
<comment type="caution">
    <text evidence="2">The sequence shown here is derived from an EMBL/GenBank/DDBJ whole genome shotgun (WGS) entry which is preliminary data.</text>
</comment>
<feature type="region of interest" description="Disordered" evidence="1">
    <location>
        <begin position="200"/>
        <end position="222"/>
    </location>
</feature>
<feature type="compositionally biased region" description="Polar residues" evidence="1">
    <location>
        <begin position="207"/>
        <end position="222"/>
    </location>
</feature>
<proteinExistence type="predicted"/>
<evidence type="ECO:0000313" key="3">
    <source>
        <dbReference type="Proteomes" id="UP001642464"/>
    </source>
</evidence>
<evidence type="ECO:0000313" key="2">
    <source>
        <dbReference type="EMBL" id="CAK9047709.1"/>
    </source>
</evidence>
<dbReference type="Gene3D" id="2.50.20.10">
    <property type="entry name" value="Lipoprotein localisation LolA/LolB/LppX"/>
    <property type="match status" value="1"/>
</dbReference>
<evidence type="ECO:0000256" key="1">
    <source>
        <dbReference type="SAM" id="MobiDB-lite"/>
    </source>
</evidence>